<name>A0A9D1IQN1_9FIRM</name>
<keyword evidence="6 10" id="KW-0479">Metal-binding</keyword>
<dbReference type="InterPro" id="IPR001989">
    <property type="entry name" value="Radical_activat_CS"/>
</dbReference>
<comment type="similarity">
    <text evidence="2 10">Belongs to the organic radical-activating enzymes family.</text>
</comment>
<evidence type="ECO:0000313" key="13">
    <source>
        <dbReference type="Proteomes" id="UP000824074"/>
    </source>
</evidence>
<protein>
    <recommendedName>
        <fullName evidence="3 10">Pyruvate formate-lyase-activating enzyme</fullName>
        <ecNumber evidence="10">1.97.1.4</ecNumber>
    </recommendedName>
</protein>
<dbReference type="GO" id="GO:0051539">
    <property type="term" value="F:4 iron, 4 sulfur cluster binding"/>
    <property type="evidence" value="ECO:0007669"/>
    <property type="project" value="UniProtKB-UniRule"/>
</dbReference>
<comment type="cofactor">
    <cofactor evidence="10">
        <name>[4Fe-4S] cluster</name>
        <dbReference type="ChEBI" id="CHEBI:49883"/>
    </cofactor>
    <text evidence="10">Binds 1 [4Fe-4S] cluster. The cluster is coordinated with 3 cysteines and an exchangeable S-adenosyl-L-methionine.</text>
</comment>
<sequence length="237" mass="27530">MIGKINSIESMGLVDGPGVRFVVFMQGCPLRCKFCHNPETWKLNGNKDNYTPEELIKKILNYKPYFKRNGGVTFSGGEPLIQKEFLLECLKLCKKNDINTCLDTAGSILDCEEILKYTDLVLLDIKGTNKKNYEEMTHGNFDNAIKFIKLCEKLNKKLWLRVVIVPGINDTKEYIYELVKFIKPIKNVEKIEFLPYHTLGVHKYEDLKITYPLKGVHDMDKDKCKKLENMLKEELKR</sequence>
<gene>
    <name evidence="12" type="primary">pflA</name>
    <name evidence="12" type="ORF">IAB68_02565</name>
</gene>
<comment type="caution">
    <text evidence="12">The sequence shown here is derived from an EMBL/GenBank/DDBJ whole genome shotgun (WGS) entry which is preliminary data.</text>
</comment>
<dbReference type="InterPro" id="IPR012838">
    <property type="entry name" value="PFL1_activating"/>
</dbReference>
<feature type="domain" description="Radical SAM core" evidence="11">
    <location>
        <begin position="14"/>
        <end position="234"/>
    </location>
</feature>
<evidence type="ECO:0000256" key="8">
    <source>
        <dbReference type="ARBA" id="ARBA00023004"/>
    </source>
</evidence>
<dbReference type="NCBIfam" id="TIGR02493">
    <property type="entry name" value="PFLA"/>
    <property type="match status" value="1"/>
</dbReference>
<dbReference type="EC" id="1.97.1.4" evidence="10"/>
<organism evidence="12 13">
    <name type="scientific">Candidatus Aphodocola excrementigallinarum</name>
    <dbReference type="NCBI Taxonomy" id="2840670"/>
    <lineage>
        <taxon>Bacteria</taxon>
        <taxon>Bacillati</taxon>
        <taxon>Bacillota</taxon>
        <taxon>Bacilli</taxon>
        <taxon>Candidatus Aphodocola</taxon>
    </lineage>
</organism>
<dbReference type="InterPro" id="IPR058240">
    <property type="entry name" value="rSAM_sf"/>
</dbReference>
<evidence type="ECO:0000256" key="7">
    <source>
        <dbReference type="ARBA" id="ARBA00023002"/>
    </source>
</evidence>
<keyword evidence="4 10" id="KW-0004">4Fe-4S</keyword>
<dbReference type="GO" id="GO:0043365">
    <property type="term" value="F:[formate-C-acetyltransferase]-activating enzyme activity"/>
    <property type="evidence" value="ECO:0007669"/>
    <property type="project" value="UniProtKB-UniRule"/>
</dbReference>
<evidence type="ECO:0000256" key="6">
    <source>
        <dbReference type="ARBA" id="ARBA00022723"/>
    </source>
</evidence>
<dbReference type="CDD" id="cd01335">
    <property type="entry name" value="Radical_SAM"/>
    <property type="match status" value="1"/>
</dbReference>
<comment type="subcellular location">
    <subcellularLocation>
        <location evidence="10">Cytoplasm</location>
    </subcellularLocation>
</comment>
<dbReference type="GO" id="GO:0046872">
    <property type="term" value="F:metal ion binding"/>
    <property type="evidence" value="ECO:0007669"/>
    <property type="project" value="UniProtKB-UniRule"/>
</dbReference>
<evidence type="ECO:0000256" key="1">
    <source>
        <dbReference type="ARBA" id="ARBA00003141"/>
    </source>
</evidence>
<evidence type="ECO:0000256" key="10">
    <source>
        <dbReference type="RuleBase" id="RU362053"/>
    </source>
</evidence>
<proteinExistence type="inferred from homology"/>
<accession>A0A9D1IQN1</accession>
<keyword evidence="12" id="KW-0456">Lyase</keyword>
<keyword evidence="7 10" id="KW-0560">Oxidoreductase</keyword>
<evidence type="ECO:0000256" key="4">
    <source>
        <dbReference type="ARBA" id="ARBA00022485"/>
    </source>
</evidence>
<reference evidence="12" key="1">
    <citation type="submission" date="2020-10" db="EMBL/GenBank/DDBJ databases">
        <authorList>
            <person name="Gilroy R."/>
        </authorList>
    </citation>
    <scope>NUCLEOTIDE SEQUENCE</scope>
    <source>
        <strain evidence="12">CHK193-30670</strain>
    </source>
</reference>
<dbReference type="PANTHER" id="PTHR30352">
    <property type="entry name" value="PYRUVATE FORMATE-LYASE-ACTIVATING ENZYME"/>
    <property type="match status" value="1"/>
</dbReference>
<dbReference type="GO" id="GO:0016829">
    <property type="term" value="F:lyase activity"/>
    <property type="evidence" value="ECO:0007669"/>
    <property type="project" value="UniProtKB-KW"/>
</dbReference>
<comment type="function">
    <text evidence="1 10">Activation of pyruvate formate-lyase under anaerobic conditions by generation of an organic free radical, using S-adenosylmethionine and reduced flavodoxin as cosubstrates to produce 5'-deoxy-adenosine.</text>
</comment>
<evidence type="ECO:0000256" key="3">
    <source>
        <dbReference type="ARBA" id="ARBA00021356"/>
    </source>
</evidence>
<keyword evidence="10" id="KW-0963">Cytoplasm</keyword>
<dbReference type="InterPro" id="IPR013785">
    <property type="entry name" value="Aldolase_TIM"/>
</dbReference>
<evidence type="ECO:0000256" key="2">
    <source>
        <dbReference type="ARBA" id="ARBA00009777"/>
    </source>
</evidence>
<dbReference type="PANTHER" id="PTHR30352:SF5">
    <property type="entry name" value="PYRUVATE FORMATE-LYASE 1-ACTIVATING ENZYME"/>
    <property type="match status" value="1"/>
</dbReference>
<evidence type="ECO:0000256" key="9">
    <source>
        <dbReference type="ARBA" id="ARBA00023014"/>
    </source>
</evidence>
<dbReference type="SFLD" id="SFLDS00029">
    <property type="entry name" value="Radical_SAM"/>
    <property type="match status" value="1"/>
</dbReference>
<keyword evidence="8 10" id="KW-0408">Iron</keyword>
<keyword evidence="5 10" id="KW-0949">S-adenosyl-L-methionine</keyword>
<dbReference type="InterPro" id="IPR034457">
    <property type="entry name" value="Organic_radical-activating"/>
</dbReference>
<keyword evidence="9 10" id="KW-0411">Iron-sulfur</keyword>
<keyword evidence="12" id="KW-0670">Pyruvate</keyword>
<dbReference type="Pfam" id="PF04055">
    <property type="entry name" value="Radical_SAM"/>
    <property type="match status" value="1"/>
</dbReference>
<evidence type="ECO:0000313" key="12">
    <source>
        <dbReference type="EMBL" id="HIU40169.1"/>
    </source>
</evidence>
<comment type="catalytic activity">
    <reaction evidence="10">
        <text>glycyl-[formate C-acetyltransferase] + reduced [flavodoxin] + S-adenosyl-L-methionine = glycin-2-yl radical-[formate C-acetyltransferase] + semiquinone [flavodoxin] + 5'-deoxyadenosine + L-methionine + H(+)</text>
        <dbReference type="Rhea" id="RHEA:19225"/>
        <dbReference type="Rhea" id="RHEA-COMP:10622"/>
        <dbReference type="Rhea" id="RHEA-COMP:12190"/>
        <dbReference type="Rhea" id="RHEA-COMP:12191"/>
        <dbReference type="Rhea" id="RHEA-COMP:14480"/>
        <dbReference type="ChEBI" id="CHEBI:15378"/>
        <dbReference type="ChEBI" id="CHEBI:17319"/>
        <dbReference type="ChEBI" id="CHEBI:29947"/>
        <dbReference type="ChEBI" id="CHEBI:32722"/>
        <dbReference type="ChEBI" id="CHEBI:57618"/>
        <dbReference type="ChEBI" id="CHEBI:57844"/>
        <dbReference type="ChEBI" id="CHEBI:59789"/>
        <dbReference type="ChEBI" id="CHEBI:140311"/>
        <dbReference type="EC" id="1.97.1.4"/>
    </reaction>
</comment>
<dbReference type="Proteomes" id="UP000824074">
    <property type="component" value="Unassembled WGS sequence"/>
</dbReference>
<dbReference type="PROSITE" id="PS51918">
    <property type="entry name" value="RADICAL_SAM"/>
    <property type="match status" value="1"/>
</dbReference>
<dbReference type="PROSITE" id="PS01087">
    <property type="entry name" value="RADICAL_ACTIVATING"/>
    <property type="match status" value="1"/>
</dbReference>
<dbReference type="SUPFAM" id="SSF102114">
    <property type="entry name" value="Radical SAM enzymes"/>
    <property type="match status" value="1"/>
</dbReference>
<dbReference type="AlphaFoldDB" id="A0A9D1IQN1"/>
<dbReference type="InterPro" id="IPR007197">
    <property type="entry name" value="rSAM"/>
</dbReference>
<dbReference type="SFLD" id="SFLDG01067">
    <property type="entry name" value="SPASM/twitch_domain_containing"/>
    <property type="match status" value="1"/>
</dbReference>
<evidence type="ECO:0000259" key="11">
    <source>
        <dbReference type="PROSITE" id="PS51918"/>
    </source>
</evidence>
<reference evidence="12" key="2">
    <citation type="journal article" date="2021" name="PeerJ">
        <title>Extensive microbial diversity within the chicken gut microbiome revealed by metagenomics and culture.</title>
        <authorList>
            <person name="Gilroy R."/>
            <person name="Ravi A."/>
            <person name="Getino M."/>
            <person name="Pursley I."/>
            <person name="Horton D.L."/>
            <person name="Alikhan N.F."/>
            <person name="Baker D."/>
            <person name="Gharbi K."/>
            <person name="Hall N."/>
            <person name="Watson M."/>
            <person name="Adriaenssens E.M."/>
            <person name="Foster-Nyarko E."/>
            <person name="Jarju S."/>
            <person name="Secka A."/>
            <person name="Antonio M."/>
            <person name="Oren A."/>
            <person name="Chaudhuri R.R."/>
            <person name="La Ragione R."/>
            <person name="Hildebrand F."/>
            <person name="Pallen M.J."/>
        </authorList>
    </citation>
    <scope>NUCLEOTIDE SEQUENCE</scope>
    <source>
        <strain evidence="12">CHK193-30670</strain>
    </source>
</reference>
<evidence type="ECO:0000256" key="5">
    <source>
        <dbReference type="ARBA" id="ARBA00022691"/>
    </source>
</evidence>
<dbReference type="GO" id="GO:0005737">
    <property type="term" value="C:cytoplasm"/>
    <property type="evidence" value="ECO:0007669"/>
    <property type="project" value="UniProtKB-SubCell"/>
</dbReference>
<dbReference type="Gene3D" id="3.20.20.70">
    <property type="entry name" value="Aldolase class I"/>
    <property type="match status" value="1"/>
</dbReference>
<dbReference type="SFLD" id="SFLDG01066">
    <property type="entry name" value="organic_radical-activating_enz"/>
    <property type="match status" value="1"/>
</dbReference>
<dbReference type="EMBL" id="DVMT01000027">
    <property type="protein sequence ID" value="HIU40169.1"/>
    <property type="molecule type" value="Genomic_DNA"/>
</dbReference>